<dbReference type="InterPro" id="IPR052927">
    <property type="entry name" value="DCC_oxidoreductase"/>
</dbReference>
<accession>A0A2S4N924</accession>
<evidence type="ECO:0000256" key="1">
    <source>
        <dbReference type="SAM" id="Phobius"/>
    </source>
</evidence>
<dbReference type="RefSeq" id="WP_103725721.1">
    <property type="nucleotide sequence ID" value="NZ_PQNY01000006.1"/>
</dbReference>
<dbReference type="OrthoDB" id="9785438at2"/>
<dbReference type="GO" id="GO:0015035">
    <property type="term" value="F:protein-disulfide reductase activity"/>
    <property type="evidence" value="ECO:0007669"/>
    <property type="project" value="InterPro"/>
</dbReference>
<evidence type="ECO:0000313" key="2">
    <source>
        <dbReference type="EMBL" id="POS01943.1"/>
    </source>
</evidence>
<keyword evidence="3" id="KW-1185">Reference proteome</keyword>
<keyword evidence="1" id="KW-0812">Transmembrane</keyword>
<dbReference type="Proteomes" id="UP000237056">
    <property type="component" value="Unassembled WGS sequence"/>
</dbReference>
<proteinExistence type="predicted"/>
<reference evidence="2 3" key="1">
    <citation type="submission" date="2018-01" db="EMBL/GenBank/DDBJ databases">
        <title>Genomic Encyclopedia of Type Strains, Phase I: the one thousand microbial genomes (KMG-I) project.</title>
        <authorList>
            <person name="Goeker M."/>
        </authorList>
    </citation>
    <scope>NUCLEOTIDE SEQUENCE [LARGE SCALE GENOMIC DNA]</scope>
    <source>
        <strain evidence="2 3">DSM 17960</strain>
    </source>
</reference>
<keyword evidence="1" id="KW-1133">Transmembrane helix</keyword>
<dbReference type="EMBL" id="PQNY01000006">
    <property type="protein sequence ID" value="POS01943.1"/>
    <property type="molecule type" value="Genomic_DNA"/>
</dbReference>
<dbReference type="PANTHER" id="PTHR33639:SF2">
    <property type="entry name" value="DUF393 DOMAIN-CONTAINING PROTEIN"/>
    <property type="match status" value="1"/>
</dbReference>
<dbReference type="AlphaFoldDB" id="A0A2S4N924"/>
<dbReference type="Pfam" id="PF04134">
    <property type="entry name" value="DCC1-like"/>
    <property type="match status" value="1"/>
</dbReference>
<name>A0A2S4N924_9FLAO</name>
<dbReference type="InterPro" id="IPR007263">
    <property type="entry name" value="DCC1-like"/>
</dbReference>
<comment type="caution">
    <text evidence="2">The sequence shown here is derived from an EMBL/GenBank/DDBJ whole genome shotgun (WGS) entry which is preliminary data.</text>
</comment>
<sequence>MIDFDTSKQIILFDGVCNLCDKSVQYIIKNDKKNVFRFVAQQSHLGQELIKYLGINSKNTDSIILYIPKKAYYIQYDAVLFIAKELRSFYYLLWLGSFFPTFIKNGIYNSIAKNRYKWFGKKETCMIPSTDTKSKFLE</sequence>
<dbReference type="PANTHER" id="PTHR33639">
    <property type="entry name" value="THIOL-DISULFIDE OXIDOREDUCTASE DCC"/>
    <property type="match status" value="1"/>
</dbReference>
<keyword evidence="1" id="KW-0472">Membrane</keyword>
<gene>
    <name evidence="2" type="ORF">Q361_1065</name>
</gene>
<feature type="transmembrane region" description="Helical" evidence="1">
    <location>
        <begin position="89"/>
        <end position="107"/>
    </location>
</feature>
<organism evidence="2 3">
    <name type="scientific">Flavobacterium croceum DSM 17960</name>
    <dbReference type="NCBI Taxonomy" id="1121886"/>
    <lineage>
        <taxon>Bacteria</taxon>
        <taxon>Pseudomonadati</taxon>
        <taxon>Bacteroidota</taxon>
        <taxon>Flavobacteriia</taxon>
        <taxon>Flavobacteriales</taxon>
        <taxon>Flavobacteriaceae</taxon>
        <taxon>Flavobacterium</taxon>
    </lineage>
</organism>
<evidence type="ECO:0000313" key="3">
    <source>
        <dbReference type="Proteomes" id="UP000237056"/>
    </source>
</evidence>
<protein>
    <submittedName>
        <fullName evidence="2">Putative DCC family thiol-disulfide oxidoreductase YuxK</fullName>
    </submittedName>
</protein>